<dbReference type="RefSeq" id="WP_130429800.1">
    <property type="nucleotide sequence ID" value="NZ_SHKP01000004.1"/>
</dbReference>
<keyword evidence="1" id="KW-0732">Signal</keyword>
<dbReference type="AlphaFoldDB" id="A0A4Q7VZM0"/>
<sequence>MPLALPLSARRLFAGGAALGLCMLAAGAAAAETPTVQQLQCRGFEPFFAITAGPDAATWSEPGKEMTLRGGFKPLDFLQPPWLVWRGVDAKARRSAPAVVVTARQEACVPSMGEGDKIAALDWRAVVSHPDGRVMTGCCTLKTGIDLSRAPVARAAAKPSEDWSRHLGELLPAINVCLVDGVPSTERVSKAWPMNHGKAGVRLVDREGVAYDCVADLGLRKVETVERVALGDTLPGDGDPVFWPAREQPPSIPCGRAERVLDRQGRTVGYLNYQAC</sequence>
<keyword evidence="3" id="KW-1185">Reference proteome</keyword>
<name>A0A4Q7VZM0_9BURK</name>
<evidence type="ECO:0000313" key="3">
    <source>
        <dbReference type="Proteomes" id="UP000293671"/>
    </source>
</evidence>
<accession>A0A4Q7VZM0</accession>
<evidence type="ECO:0000256" key="1">
    <source>
        <dbReference type="SAM" id="SignalP"/>
    </source>
</evidence>
<feature type="chain" id="PRO_5020902793" evidence="1">
    <location>
        <begin position="32"/>
        <end position="276"/>
    </location>
</feature>
<evidence type="ECO:0000313" key="2">
    <source>
        <dbReference type="EMBL" id="RZU02008.1"/>
    </source>
</evidence>
<dbReference type="Proteomes" id="UP000293671">
    <property type="component" value="Unassembled WGS sequence"/>
</dbReference>
<comment type="caution">
    <text evidence="2">The sequence shown here is derived from an EMBL/GenBank/DDBJ whole genome shotgun (WGS) entry which is preliminary data.</text>
</comment>
<feature type="signal peptide" evidence="1">
    <location>
        <begin position="1"/>
        <end position="31"/>
    </location>
</feature>
<reference evidence="2 3" key="1">
    <citation type="submission" date="2019-02" db="EMBL/GenBank/DDBJ databases">
        <title>Genomic Encyclopedia of Type Strains, Phase IV (KMG-IV): sequencing the most valuable type-strain genomes for metagenomic binning, comparative biology and taxonomic classification.</title>
        <authorList>
            <person name="Goeker M."/>
        </authorList>
    </citation>
    <scope>NUCLEOTIDE SEQUENCE [LARGE SCALE GENOMIC DNA]</scope>
    <source>
        <strain evidence="2 3">DSM 19570</strain>
    </source>
</reference>
<organism evidence="2 3">
    <name type="scientific">Rivibacter subsaxonicus</name>
    <dbReference type="NCBI Taxonomy" id="457575"/>
    <lineage>
        <taxon>Bacteria</taxon>
        <taxon>Pseudomonadati</taxon>
        <taxon>Pseudomonadota</taxon>
        <taxon>Betaproteobacteria</taxon>
        <taxon>Burkholderiales</taxon>
        <taxon>Rivibacter</taxon>
    </lineage>
</organism>
<dbReference type="OrthoDB" id="7364708at2"/>
<dbReference type="EMBL" id="SHKP01000004">
    <property type="protein sequence ID" value="RZU02008.1"/>
    <property type="molecule type" value="Genomic_DNA"/>
</dbReference>
<proteinExistence type="predicted"/>
<protein>
    <submittedName>
        <fullName evidence="2">Uncharacterized protein</fullName>
    </submittedName>
</protein>
<gene>
    <name evidence="2" type="ORF">EV670_0026</name>
</gene>